<dbReference type="EMBL" id="LFIW01000652">
    <property type="protein sequence ID" value="KZL85359.1"/>
    <property type="molecule type" value="Genomic_DNA"/>
</dbReference>
<proteinExistence type="inferred from homology"/>
<keyword evidence="4" id="KW-1185">Reference proteome</keyword>
<dbReference type="Pfam" id="PF11807">
    <property type="entry name" value="UstYa"/>
    <property type="match status" value="1"/>
</dbReference>
<dbReference type="AlphaFoldDB" id="A0A162MZB7"/>
<keyword evidence="2" id="KW-0812">Transmembrane</keyword>
<evidence type="ECO:0000313" key="3">
    <source>
        <dbReference type="EMBL" id="KZL85359.1"/>
    </source>
</evidence>
<dbReference type="Proteomes" id="UP000076584">
    <property type="component" value="Unassembled WGS sequence"/>
</dbReference>
<dbReference type="PANTHER" id="PTHR33365">
    <property type="entry name" value="YALI0B05434P"/>
    <property type="match status" value="1"/>
</dbReference>
<dbReference type="PANTHER" id="PTHR33365:SF7">
    <property type="entry name" value="TAT PATHWAY SIGNAL SEQUENCE"/>
    <property type="match status" value="1"/>
</dbReference>
<dbReference type="InterPro" id="IPR021765">
    <property type="entry name" value="UstYa-like"/>
</dbReference>
<evidence type="ECO:0000256" key="2">
    <source>
        <dbReference type="SAM" id="Phobius"/>
    </source>
</evidence>
<comment type="similarity">
    <text evidence="1">Belongs to the ustYa family.</text>
</comment>
<name>A0A162MZB7_COLIC</name>
<dbReference type="GO" id="GO:0043386">
    <property type="term" value="P:mycotoxin biosynthetic process"/>
    <property type="evidence" value="ECO:0007669"/>
    <property type="project" value="InterPro"/>
</dbReference>
<gene>
    <name evidence="3" type="ORF">CI238_07372</name>
</gene>
<evidence type="ECO:0008006" key="5">
    <source>
        <dbReference type="Google" id="ProtNLM"/>
    </source>
</evidence>
<evidence type="ECO:0000256" key="1">
    <source>
        <dbReference type="ARBA" id="ARBA00035112"/>
    </source>
</evidence>
<keyword evidence="2" id="KW-1133">Transmembrane helix</keyword>
<sequence>LSETSPRSPAEFRKSLMVFRVGQGTRDVILTKSWYIIVHMMLLCLNLIIVSLYGENLFMSKNIQDSVYSSNSLRNSMKYEERLFMNRPIYKAGGEINDHQPTAFNGPPRPELEDEWARLMKYENVRVTREELGEFAGDDSIAKLTDGSGYYVTVAAFHGLHCVRNLHKYIYADHYYEGYSEHNISAVPQATDSGHHYCVDWHQFDEWMERHSFDPLEPGLLVHPHFGEAYMNDTGVKLGLGVEDLGEGASSGGQRGGVLH</sequence>
<organism evidence="3 4">
    <name type="scientific">Colletotrichum incanum</name>
    <name type="common">Soybean anthracnose fungus</name>
    <dbReference type="NCBI Taxonomy" id="1573173"/>
    <lineage>
        <taxon>Eukaryota</taxon>
        <taxon>Fungi</taxon>
        <taxon>Dikarya</taxon>
        <taxon>Ascomycota</taxon>
        <taxon>Pezizomycotina</taxon>
        <taxon>Sordariomycetes</taxon>
        <taxon>Hypocreomycetidae</taxon>
        <taxon>Glomerellales</taxon>
        <taxon>Glomerellaceae</taxon>
        <taxon>Colletotrichum</taxon>
        <taxon>Colletotrichum spaethianum species complex</taxon>
    </lineage>
</organism>
<reference evidence="3 4" key="1">
    <citation type="submission" date="2015-06" db="EMBL/GenBank/DDBJ databases">
        <title>Survival trade-offs in plant roots during colonization by closely related pathogenic and mutualistic fungi.</title>
        <authorList>
            <person name="Hacquard S."/>
            <person name="Kracher B."/>
            <person name="Hiruma K."/>
            <person name="Weinman A."/>
            <person name="Muench P."/>
            <person name="Garrido Oter R."/>
            <person name="Ver Loren van Themaat E."/>
            <person name="Dallerey J.-F."/>
            <person name="Damm U."/>
            <person name="Henrissat B."/>
            <person name="Lespinet O."/>
            <person name="Thon M."/>
            <person name="Kemen E."/>
            <person name="McHardy A.C."/>
            <person name="Schulze-Lefert P."/>
            <person name="O'Connell R.J."/>
        </authorList>
    </citation>
    <scope>NUCLEOTIDE SEQUENCE [LARGE SCALE GENOMIC DNA]</scope>
    <source>
        <strain evidence="3 4">MAFF 238704</strain>
    </source>
</reference>
<accession>A0A162MZB7</accession>
<comment type="caution">
    <text evidence="3">The sequence shown here is derived from an EMBL/GenBank/DDBJ whole genome shotgun (WGS) entry which is preliminary data.</text>
</comment>
<feature type="non-terminal residue" evidence="3">
    <location>
        <position position="1"/>
    </location>
</feature>
<evidence type="ECO:0000313" key="4">
    <source>
        <dbReference type="Proteomes" id="UP000076584"/>
    </source>
</evidence>
<dbReference type="STRING" id="1573173.A0A162MZB7"/>
<keyword evidence="2" id="KW-0472">Membrane</keyword>
<protein>
    <recommendedName>
        <fullName evidence="5">Tat pathway signal sequence</fullName>
    </recommendedName>
</protein>
<feature type="transmembrane region" description="Helical" evidence="2">
    <location>
        <begin position="34"/>
        <end position="54"/>
    </location>
</feature>